<dbReference type="InterPro" id="IPR011747">
    <property type="entry name" value="CHP02241"/>
</dbReference>
<reference evidence="1 2" key="1">
    <citation type="submission" date="2019-03" db="EMBL/GenBank/DDBJ databases">
        <title>Genomic Encyclopedia of Type Strains, Phase III (KMG-III): the genomes of soil and plant-associated and newly described type strains.</title>
        <authorList>
            <person name="Whitman W."/>
        </authorList>
    </citation>
    <scope>NUCLEOTIDE SEQUENCE [LARGE SCALE GENOMIC DNA]</scope>
    <source>
        <strain evidence="1 2">CECT 8976</strain>
    </source>
</reference>
<dbReference type="InterPro" id="IPR010667">
    <property type="entry name" value="Phage_T4_Gp19"/>
</dbReference>
<dbReference type="PANTHER" id="PTHR38009">
    <property type="entry name" value="CONSERVED HYPOTHETICAL PHAGE TAIL PROTEIN"/>
    <property type="match status" value="1"/>
</dbReference>
<evidence type="ECO:0000313" key="2">
    <source>
        <dbReference type="Proteomes" id="UP000295611"/>
    </source>
</evidence>
<protein>
    <submittedName>
        <fullName evidence="1">Phage tail-like protein</fullName>
    </submittedName>
</protein>
<proteinExistence type="predicted"/>
<dbReference type="Proteomes" id="UP000295611">
    <property type="component" value="Unassembled WGS sequence"/>
</dbReference>
<accession>A0A4R7BCH8</accession>
<dbReference type="RefSeq" id="WP_208108166.1">
    <property type="nucleotide sequence ID" value="NZ_SNZP01000001.1"/>
</dbReference>
<evidence type="ECO:0000313" key="1">
    <source>
        <dbReference type="EMBL" id="TDR82770.1"/>
    </source>
</evidence>
<dbReference type="Pfam" id="PF06841">
    <property type="entry name" value="Phage_T4_gp19"/>
    <property type="match status" value="1"/>
</dbReference>
<organism evidence="1 2">
    <name type="scientific">Paludibacterium purpuratum</name>
    <dbReference type="NCBI Taxonomy" id="1144873"/>
    <lineage>
        <taxon>Bacteria</taxon>
        <taxon>Pseudomonadati</taxon>
        <taxon>Pseudomonadota</taxon>
        <taxon>Betaproteobacteria</taxon>
        <taxon>Neisseriales</taxon>
        <taxon>Chromobacteriaceae</taxon>
        <taxon>Paludibacterium</taxon>
    </lineage>
</organism>
<dbReference type="EMBL" id="SNZP01000001">
    <property type="protein sequence ID" value="TDR82770.1"/>
    <property type="molecule type" value="Genomic_DNA"/>
</dbReference>
<dbReference type="GO" id="GO:0005198">
    <property type="term" value="F:structural molecule activity"/>
    <property type="evidence" value="ECO:0007669"/>
    <property type="project" value="InterPro"/>
</dbReference>
<name>A0A4R7BCH8_9NEIS</name>
<comment type="caution">
    <text evidence="1">The sequence shown here is derived from an EMBL/GenBank/DDBJ whole genome shotgun (WGS) entry which is preliminary data.</text>
</comment>
<dbReference type="PANTHER" id="PTHR38009:SF1">
    <property type="entry name" value="CONSERVED HYPOTHETICAL PHAGE TAIL PROTEIN"/>
    <property type="match status" value="1"/>
</dbReference>
<sequence>MATIHRPGDPHFMPVSFSFEVTFPGQRSGVDGSFQEVSGLDVRMETEDVHSGGENRYVYKLPKGVQQDKLVLKRGVADSRSPLMTWCKATLEGGLALPVLPRDVCVYLLDEQGHRLRGWTFSNAFPVRWSVDEFNSTKNNVAIETIELAYLQCSRGM</sequence>
<dbReference type="NCBIfam" id="TIGR02241">
    <property type="entry name" value="conserved hypothetical phage tail region protein"/>
    <property type="match status" value="1"/>
</dbReference>
<dbReference type="AlphaFoldDB" id="A0A4R7BCH8"/>
<gene>
    <name evidence="1" type="ORF">DFP86_101159</name>
</gene>
<keyword evidence="2" id="KW-1185">Reference proteome</keyword>